<dbReference type="STRING" id="623744.A0A553MTY7"/>
<dbReference type="PANTHER" id="PTHR11515">
    <property type="entry name" value="GLYCOPROTEIN HORMONE BETA CHAIN"/>
    <property type="match status" value="1"/>
</dbReference>
<feature type="domain" description="Glycoprotein hormone subunit beta" evidence="10">
    <location>
        <begin position="86"/>
        <end position="189"/>
    </location>
</feature>
<evidence type="ECO:0000256" key="1">
    <source>
        <dbReference type="ARBA" id="ARBA00003920"/>
    </source>
</evidence>
<evidence type="ECO:0000256" key="9">
    <source>
        <dbReference type="RuleBase" id="RU004069"/>
    </source>
</evidence>
<comment type="similarity">
    <text evidence="3 9">Belongs to the glycoprotein hormones subunit beta family.</text>
</comment>
<evidence type="ECO:0000256" key="4">
    <source>
        <dbReference type="ARBA" id="ARBA00011870"/>
    </source>
</evidence>
<keyword evidence="5" id="KW-0964">Secreted</keyword>
<dbReference type="Gene3D" id="2.10.90.10">
    <property type="entry name" value="Cystine-knot cytokines"/>
    <property type="match status" value="1"/>
</dbReference>
<evidence type="ECO:0000256" key="5">
    <source>
        <dbReference type="ARBA" id="ARBA00022525"/>
    </source>
</evidence>
<comment type="caution">
    <text evidence="11">The sequence shown here is derived from an EMBL/GenBank/DDBJ whole genome shotgun (WGS) entry which is preliminary data.</text>
</comment>
<dbReference type="SUPFAM" id="SSF57501">
    <property type="entry name" value="Cystine-knot cytokines"/>
    <property type="match status" value="1"/>
</dbReference>
<proteinExistence type="inferred from homology"/>
<dbReference type="GO" id="GO:0007186">
    <property type="term" value="P:G protein-coupled receptor signaling pathway"/>
    <property type="evidence" value="ECO:0007669"/>
    <property type="project" value="TreeGrafter"/>
</dbReference>
<keyword evidence="6 9" id="KW-0372">Hormone</keyword>
<evidence type="ECO:0000259" key="10">
    <source>
        <dbReference type="Pfam" id="PF00007"/>
    </source>
</evidence>
<dbReference type="PROSITE" id="PS00689">
    <property type="entry name" value="GLYCO_HORMONE_BETA_2"/>
    <property type="match status" value="1"/>
</dbReference>
<comment type="function">
    <text evidence="1">Involved in gametogenesis and steroidogenesis.</text>
</comment>
<sequence>MTFKNQPEWSLTLRRRTSGVRSAGTRASSRLNAMATGLWGICASSTEAEEDCDKTRAARGRPVRMHVVAMVLLLPAVMSLEKGWRSSCGLTNISITVESEECGSCITIETTACAGGCWTEDQVYRSPTGLYHQKTCNFHDLTYKSLELKGCPAGAEVHFLYPVALSCECSKCNTDMTDCSHLSQHTSSCSTHY</sequence>
<evidence type="ECO:0000313" key="11">
    <source>
        <dbReference type="EMBL" id="TRY56639.1"/>
    </source>
</evidence>
<comment type="subcellular location">
    <subcellularLocation>
        <location evidence="2 9">Secreted</location>
    </subcellularLocation>
</comment>
<accession>A0A553MTY7</accession>
<name>A0A553MTY7_9TELE</name>
<evidence type="ECO:0000313" key="12">
    <source>
        <dbReference type="Proteomes" id="UP000316079"/>
    </source>
</evidence>
<gene>
    <name evidence="11" type="ORF">DNTS_011046</name>
</gene>
<dbReference type="InterPro" id="IPR029034">
    <property type="entry name" value="Cystine-knot_cytokine"/>
</dbReference>
<dbReference type="GO" id="GO:0030728">
    <property type="term" value="P:ovulation"/>
    <property type="evidence" value="ECO:0007669"/>
    <property type="project" value="TreeGrafter"/>
</dbReference>
<dbReference type="GO" id="GO:2000866">
    <property type="term" value="P:positive regulation of estradiol secretion"/>
    <property type="evidence" value="ECO:0007669"/>
    <property type="project" value="UniProtKB-ARBA"/>
</dbReference>
<evidence type="ECO:0000256" key="8">
    <source>
        <dbReference type="ARBA" id="ARBA00023180"/>
    </source>
</evidence>
<organism evidence="11 12">
    <name type="scientific">Danionella cerebrum</name>
    <dbReference type="NCBI Taxonomy" id="2873325"/>
    <lineage>
        <taxon>Eukaryota</taxon>
        <taxon>Metazoa</taxon>
        <taxon>Chordata</taxon>
        <taxon>Craniata</taxon>
        <taxon>Vertebrata</taxon>
        <taxon>Euteleostomi</taxon>
        <taxon>Actinopterygii</taxon>
        <taxon>Neopterygii</taxon>
        <taxon>Teleostei</taxon>
        <taxon>Ostariophysi</taxon>
        <taxon>Cypriniformes</taxon>
        <taxon>Danionidae</taxon>
        <taxon>Danioninae</taxon>
        <taxon>Danionella</taxon>
    </lineage>
</organism>
<dbReference type="InterPro" id="IPR006208">
    <property type="entry name" value="Glyco_hormone_CN"/>
</dbReference>
<dbReference type="Proteomes" id="UP000316079">
    <property type="component" value="Unassembled WGS sequence"/>
</dbReference>
<dbReference type="GO" id="GO:0031762">
    <property type="term" value="F:follicle-stimulating hormone receptor binding"/>
    <property type="evidence" value="ECO:0007669"/>
    <property type="project" value="UniProtKB-ARBA"/>
</dbReference>
<dbReference type="PANTHER" id="PTHR11515:SF11">
    <property type="entry name" value="LUTROPIN SUBUNIT BETA"/>
    <property type="match status" value="1"/>
</dbReference>
<dbReference type="FunFam" id="2.10.90.10:FF:000007">
    <property type="entry name" value="Luteinizing hormone beta subunit"/>
    <property type="match status" value="1"/>
</dbReference>
<dbReference type="GO" id="GO:0005615">
    <property type="term" value="C:extracellular space"/>
    <property type="evidence" value="ECO:0007669"/>
    <property type="project" value="TreeGrafter"/>
</dbReference>
<reference evidence="11 12" key="1">
    <citation type="journal article" date="2019" name="Sci. Data">
        <title>Hybrid genome assembly and annotation of Danionella translucida.</title>
        <authorList>
            <person name="Kadobianskyi M."/>
            <person name="Schulze L."/>
            <person name="Schuelke M."/>
            <person name="Judkewitz B."/>
        </authorList>
    </citation>
    <scope>NUCLEOTIDE SEQUENCE [LARGE SCALE GENOMIC DNA]</scope>
    <source>
        <strain evidence="11 12">Bolton</strain>
    </source>
</reference>
<keyword evidence="12" id="KW-1185">Reference proteome</keyword>
<dbReference type="OrthoDB" id="8903627at2759"/>
<dbReference type="CDD" id="cd00069">
    <property type="entry name" value="GHB_like"/>
    <property type="match status" value="1"/>
</dbReference>
<evidence type="ECO:0000256" key="7">
    <source>
        <dbReference type="ARBA" id="ARBA00023157"/>
    </source>
</evidence>
<keyword evidence="7" id="KW-1015">Disulfide bond</keyword>
<dbReference type="InterPro" id="IPR001545">
    <property type="entry name" value="Gonadotropin_bsu"/>
</dbReference>
<dbReference type="GO" id="GO:2000836">
    <property type="term" value="P:positive regulation of androgen secretion"/>
    <property type="evidence" value="ECO:0007669"/>
    <property type="project" value="UniProtKB-ARBA"/>
</dbReference>
<dbReference type="GO" id="GO:0005179">
    <property type="term" value="F:hormone activity"/>
    <property type="evidence" value="ECO:0007669"/>
    <property type="project" value="UniProtKB-KW"/>
</dbReference>
<protein>
    <recommendedName>
        <fullName evidence="10">Glycoprotein hormone subunit beta domain-containing protein</fullName>
    </recommendedName>
</protein>
<dbReference type="EMBL" id="SRMA01027273">
    <property type="protein sequence ID" value="TRY56639.1"/>
    <property type="molecule type" value="Genomic_DNA"/>
</dbReference>
<dbReference type="InterPro" id="IPR018245">
    <property type="entry name" value="Gonadotropin_bsu_CS"/>
</dbReference>
<evidence type="ECO:0000256" key="2">
    <source>
        <dbReference type="ARBA" id="ARBA00004613"/>
    </source>
</evidence>
<dbReference type="GO" id="GO:0005737">
    <property type="term" value="C:cytoplasm"/>
    <property type="evidence" value="ECO:0007669"/>
    <property type="project" value="TreeGrafter"/>
</dbReference>
<dbReference type="AlphaFoldDB" id="A0A553MTY7"/>
<keyword evidence="8" id="KW-0325">Glycoprotein</keyword>
<evidence type="ECO:0000256" key="6">
    <source>
        <dbReference type="ARBA" id="ARBA00022702"/>
    </source>
</evidence>
<comment type="subunit">
    <text evidence="4">Heterodimer of an alpha and a beta chain.</text>
</comment>
<dbReference type="Pfam" id="PF00007">
    <property type="entry name" value="Cys_knot"/>
    <property type="match status" value="1"/>
</dbReference>
<dbReference type="SMART" id="SM00068">
    <property type="entry name" value="GHB"/>
    <property type="match status" value="1"/>
</dbReference>
<dbReference type="GO" id="GO:0010628">
    <property type="term" value="P:positive regulation of gene expression"/>
    <property type="evidence" value="ECO:0007669"/>
    <property type="project" value="UniProtKB-ARBA"/>
</dbReference>
<evidence type="ECO:0000256" key="3">
    <source>
        <dbReference type="ARBA" id="ARBA00006552"/>
    </source>
</evidence>